<gene>
    <name evidence="1" type="ORF">PIB30_040434</name>
</gene>
<evidence type="ECO:0000313" key="2">
    <source>
        <dbReference type="Proteomes" id="UP001341840"/>
    </source>
</evidence>
<reference evidence="1 2" key="1">
    <citation type="journal article" date="2023" name="Plants (Basel)">
        <title>Bridging the Gap: Combining Genomics and Transcriptomics Approaches to Understand Stylosanthes scabra, an Orphan Legume from the Brazilian Caatinga.</title>
        <authorList>
            <person name="Ferreira-Neto J.R.C."/>
            <person name="da Silva M.D."/>
            <person name="Binneck E."/>
            <person name="de Melo N.F."/>
            <person name="da Silva R.H."/>
            <person name="de Melo A.L.T.M."/>
            <person name="Pandolfi V."/>
            <person name="Bustamante F.O."/>
            <person name="Brasileiro-Vidal A.C."/>
            <person name="Benko-Iseppon A.M."/>
        </authorList>
    </citation>
    <scope>NUCLEOTIDE SEQUENCE [LARGE SCALE GENOMIC DNA]</scope>
    <source>
        <tissue evidence="1">Leaves</tissue>
    </source>
</reference>
<dbReference type="Proteomes" id="UP001341840">
    <property type="component" value="Unassembled WGS sequence"/>
</dbReference>
<keyword evidence="2" id="KW-1185">Reference proteome</keyword>
<comment type="caution">
    <text evidence="1">The sequence shown here is derived from an EMBL/GenBank/DDBJ whole genome shotgun (WGS) entry which is preliminary data.</text>
</comment>
<proteinExistence type="predicted"/>
<organism evidence="1 2">
    <name type="scientific">Stylosanthes scabra</name>
    <dbReference type="NCBI Taxonomy" id="79078"/>
    <lineage>
        <taxon>Eukaryota</taxon>
        <taxon>Viridiplantae</taxon>
        <taxon>Streptophyta</taxon>
        <taxon>Embryophyta</taxon>
        <taxon>Tracheophyta</taxon>
        <taxon>Spermatophyta</taxon>
        <taxon>Magnoliopsida</taxon>
        <taxon>eudicotyledons</taxon>
        <taxon>Gunneridae</taxon>
        <taxon>Pentapetalae</taxon>
        <taxon>rosids</taxon>
        <taxon>fabids</taxon>
        <taxon>Fabales</taxon>
        <taxon>Fabaceae</taxon>
        <taxon>Papilionoideae</taxon>
        <taxon>50 kb inversion clade</taxon>
        <taxon>dalbergioids sensu lato</taxon>
        <taxon>Dalbergieae</taxon>
        <taxon>Pterocarpus clade</taxon>
        <taxon>Stylosanthes</taxon>
    </lineage>
</organism>
<accession>A0ABU6TEA8</accession>
<protein>
    <submittedName>
        <fullName evidence="1">Uncharacterized protein</fullName>
    </submittedName>
</protein>
<dbReference type="EMBL" id="JASCZI010090839">
    <property type="protein sequence ID" value="MED6147060.1"/>
    <property type="molecule type" value="Genomic_DNA"/>
</dbReference>
<evidence type="ECO:0000313" key="1">
    <source>
        <dbReference type="EMBL" id="MED6147060.1"/>
    </source>
</evidence>
<sequence length="72" mass="8050">MLAEIQIRGCQDEPGLGVSYGTTENRDVTHVASLGLLSSPASHQRSWSFSFLTHPHTLIQGRFALMLRLKER</sequence>
<name>A0ABU6TEA8_9FABA</name>